<evidence type="ECO:0000313" key="5">
    <source>
        <dbReference type="Proteomes" id="UP000288012"/>
    </source>
</evidence>
<dbReference type="Pfam" id="PF19295">
    <property type="entry name" value="SufBD_N"/>
    <property type="match status" value="1"/>
</dbReference>
<keyword evidence="5" id="KW-1185">Reference proteome</keyword>
<dbReference type="InterPro" id="IPR000825">
    <property type="entry name" value="SUF_FeS_clus_asmbl_SufBD_core"/>
</dbReference>
<dbReference type="PANTHER" id="PTHR43575:SF1">
    <property type="entry name" value="PROTEIN ABCI7, CHLOROPLASTIC"/>
    <property type="match status" value="1"/>
</dbReference>
<organism evidence="4 5">
    <name type="scientific">Legionella septentrionalis</name>
    <dbReference type="NCBI Taxonomy" id="2498109"/>
    <lineage>
        <taxon>Bacteria</taxon>
        <taxon>Pseudomonadati</taxon>
        <taxon>Pseudomonadota</taxon>
        <taxon>Gammaproteobacteria</taxon>
        <taxon>Legionellales</taxon>
        <taxon>Legionellaceae</taxon>
        <taxon>Legionella</taxon>
    </lineage>
</organism>
<dbReference type="SUPFAM" id="SSF101960">
    <property type="entry name" value="Stabilizer of iron transporter SufD"/>
    <property type="match status" value="1"/>
</dbReference>
<evidence type="ECO:0000259" key="2">
    <source>
        <dbReference type="Pfam" id="PF01458"/>
    </source>
</evidence>
<dbReference type="InterPro" id="IPR055346">
    <property type="entry name" value="Fe-S_cluster_assembly_SufBD"/>
</dbReference>
<protein>
    <submittedName>
        <fullName evidence="4">Fe-S cluster assembly protein SufD</fullName>
    </submittedName>
</protein>
<dbReference type="GO" id="GO:0016226">
    <property type="term" value="P:iron-sulfur cluster assembly"/>
    <property type="evidence" value="ECO:0007669"/>
    <property type="project" value="InterPro"/>
</dbReference>
<accession>A0A3S0WTA6</accession>
<dbReference type="EMBL" id="RZGR01000001">
    <property type="protein sequence ID" value="RUQ91571.1"/>
    <property type="molecule type" value="Genomic_DNA"/>
</dbReference>
<dbReference type="InterPro" id="IPR037284">
    <property type="entry name" value="SUF_FeS_clus_asmbl_SufBD_sf"/>
</dbReference>
<comment type="caution">
    <text evidence="4">The sequence shown here is derived from an EMBL/GenBank/DDBJ whole genome shotgun (WGS) entry which is preliminary data.</text>
</comment>
<evidence type="ECO:0000256" key="1">
    <source>
        <dbReference type="ARBA" id="ARBA00043967"/>
    </source>
</evidence>
<dbReference type="PANTHER" id="PTHR43575">
    <property type="entry name" value="PROTEIN ABCI7, CHLOROPLASTIC"/>
    <property type="match status" value="1"/>
</dbReference>
<proteinExistence type="inferred from homology"/>
<reference evidence="4 5" key="1">
    <citation type="submission" date="2018-12" db="EMBL/GenBank/DDBJ databases">
        <title>Legionella sp,whole genome shotgun sequence.</title>
        <authorList>
            <person name="Wu H."/>
        </authorList>
    </citation>
    <scope>NUCLEOTIDE SEQUENCE [LARGE SCALE GENOMIC DNA]</scope>
    <source>
        <strain evidence="5">km714</strain>
    </source>
</reference>
<feature type="domain" description="SUF system FeS cluster assembly SufBD core" evidence="2">
    <location>
        <begin position="163"/>
        <end position="395"/>
    </location>
</feature>
<evidence type="ECO:0000313" key="4">
    <source>
        <dbReference type="EMBL" id="RUQ91571.1"/>
    </source>
</evidence>
<dbReference type="Proteomes" id="UP000288012">
    <property type="component" value="Unassembled WGS sequence"/>
</dbReference>
<dbReference type="InterPro" id="IPR011542">
    <property type="entry name" value="SUF_FeS_clus_asmbl_SufD"/>
</dbReference>
<dbReference type="InterPro" id="IPR045595">
    <property type="entry name" value="SufBD_N"/>
</dbReference>
<comment type="similarity">
    <text evidence="1">Belongs to the iron-sulfur cluster assembly SufBD family.</text>
</comment>
<dbReference type="OrthoDB" id="9768262at2"/>
<gene>
    <name evidence="4" type="primary">sufD</name>
    <name evidence="4" type="ORF">EKM59_00490</name>
</gene>
<dbReference type="NCBIfam" id="TIGR01981">
    <property type="entry name" value="sufD"/>
    <property type="match status" value="1"/>
</dbReference>
<sequence>MSDVLDFYRQQAQLKISPISWLARLQQQGLNELARLGFPTRHHEEWKYTLIDSFLQHRFTQNESSPLAQESYAADLPVEGYIVSWVNGCWVQSGQYTLPAGVIILPLAQAIEEHPEKIQPYLGQILQHEHGFQALNTAMLHAGIFIYLPAGVSLLQPVILSHVQDKDNQAVFMRHLLVAEAGSSAVVIEDFQGKPERTYFTNTITELHAAANAKLSHYKLQRESRSAYHMGHLAVKQAQGSEVDTHVLSLGGKLMRSDISIDLHEPHARCLLNGIYAPGKAQHMDHHTVVNHNVPDCRSEQDYKGILSGDSRAVFNGKVMVAKHAQHTEARQQNKNLLLAANAEIDTKPQLEIFADDVVCSHGATVGQLDEEALFYFAARGIEQDEARRFLVKAFAADNLRMMGTPKLANWLNQLLCQQLG</sequence>
<dbReference type="Pfam" id="PF01458">
    <property type="entry name" value="SUFBD_core"/>
    <property type="match status" value="1"/>
</dbReference>
<name>A0A3S0WTA6_9GAMM</name>
<feature type="domain" description="SUF system FeS cluster assembly SufBD N-terminal" evidence="3">
    <location>
        <begin position="5"/>
        <end position="158"/>
    </location>
</feature>
<evidence type="ECO:0000259" key="3">
    <source>
        <dbReference type="Pfam" id="PF19295"/>
    </source>
</evidence>
<dbReference type="RefSeq" id="WP_126953831.1">
    <property type="nucleotide sequence ID" value="NZ_RZGR01000001.1"/>
</dbReference>
<dbReference type="AlphaFoldDB" id="A0A3S0WTA6"/>